<dbReference type="EMBL" id="JARBHB010000001">
    <property type="protein sequence ID" value="KAJ8897959.1"/>
    <property type="molecule type" value="Genomic_DNA"/>
</dbReference>
<feature type="compositionally biased region" description="Polar residues" evidence="1">
    <location>
        <begin position="435"/>
        <end position="446"/>
    </location>
</feature>
<comment type="caution">
    <text evidence="2">The sequence shown here is derived from an EMBL/GenBank/DDBJ whole genome shotgun (WGS) entry which is preliminary data.</text>
</comment>
<feature type="region of interest" description="Disordered" evidence="1">
    <location>
        <begin position="419"/>
        <end position="449"/>
    </location>
</feature>
<proteinExistence type="predicted"/>
<sequence length="512" mass="56399">MLITQPPWPHPLMRIVNLSPIGSTCGHQVIVHAERHMRNADHPQSIRSVWLEKVIRQHINDMPSTSTRSIERRMGVSHLTAWDMLWVNRRHHYHWQKACIGGTVAGGGFTLNHRRCVWRAADERGAEMCPKHRRIMSDPRQCTPPPRWSHYSPPTQAIRARFPANSHPGPSHVGIAPHDAAGRQIFSGISRFLRTCIPALLHTHLVSPSSALKTSMLRGAQISPLSTPHLTVKRGEYGAAPICKGGKKRDIPQKTRGPAASSGRNHTCENLGATPSGIEPGSHSGTLLQGGSRSTLTRPDPVYTIVYITRVCRLSTSTGESRLPAFPTRVRSSPPLTYTTSHHSTQLCRMNVPSPRPITLQGLATSSAPFPYTPSIASDPTYTSLHLSPNCYKLFVLDLTCPHSSGVGWPTCSRRVAGSRPGTSDVADAQPDCRTGNSSTDRQPSTAGIRGQFPVGSYLDDFMWETWRMFPLAVGFLGHSTIASGRCCISTPLLSNRRWQSQLPRAAQKFHF</sequence>
<dbReference type="Proteomes" id="UP001159363">
    <property type="component" value="Chromosome 1"/>
</dbReference>
<keyword evidence="3" id="KW-1185">Reference proteome</keyword>
<protein>
    <submittedName>
        <fullName evidence="2">Uncharacterized protein</fullName>
    </submittedName>
</protein>
<organism evidence="2 3">
    <name type="scientific">Dryococelus australis</name>
    <dbReference type="NCBI Taxonomy" id="614101"/>
    <lineage>
        <taxon>Eukaryota</taxon>
        <taxon>Metazoa</taxon>
        <taxon>Ecdysozoa</taxon>
        <taxon>Arthropoda</taxon>
        <taxon>Hexapoda</taxon>
        <taxon>Insecta</taxon>
        <taxon>Pterygota</taxon>
        <taxon>Neoptera</taxon>
        <taxon>Polyneoptera</taxon>
        <taxon>Phasmatodea</taxon>
        <taxon>Verophasmatodea</taxon>
        <taxon>Anareolatae</taxon>
        <taxon>Phasmatidae</taxon>
        <taxon>Eurycanthinae</taxon>
        <taxon>Dryococelus</taxon>
    </lineage>
</organism>
<accession>A0ABQ9IMR9</accession>
<evidence type="ECO:0000313" key="2">
    <source>
        <dbReference type="EMBL" id="KAJ8897959.1"/>
    </source>
</evidence>
<feature type="region of interest" description="Disordered" evidence="1">
    <location>
        <begin position="243"/>
        <end position="294"/>
    </location>
</feature>
<evidence type="ECO:0000256" key="1">
    <source>
        <dbReference type="SAM" id="MobiDB-lite"/>
    </source>
</evidence>
<name>A0ABQ9IMR9_9NEOP</name>
<feature type="compositionally biased region" description="Polar residues" evidence="1">
    <location>
        <begin position="283"/>
        <end position="294"/>
    </location>
</feature>
<gene>
    <name evidence="2" type="ORF">PR048_003317</name>
</gene>
<evidence type="ECO:0000313" key="3">
    <source>
        <dbReference type="Proteomes" id="UP001159363"/>
    </source>
</evidence>
<reference evidence="2 3" key="1">
    <citation type="submission" date="2023-02" db="EMBL/GenBank/DDBJ databases">
        <title>LHISI_Scaffold_Assembly.</title>
        <authorList>
            <person name="Stuart O.P."/>
            <person name="Cleave R."/>
            <person name="Magrath M.J.L."/>
            <person name="Mikheyev A.S."/>
        </authorList>
    </citation>
    <scope>NUCLEOTIDE SEQUENCE [LARGE SCALE GENOMIC DNA]</scope>
    <source>
        <strain evidence="2">Daus_M_001</strain>
        <tissue evidence="2">Leg muscle</tissue>
    </source>
</reference>